<evidence type="ECO:0000313" key="3">
    <source>
        <dbReference type="Proteomes" id="UP001432027"/>
    </source>
</evidence>
<evidence type="ECO:0000256" key="1">
    <source>
        <dbReference type="SAM" id="SignalP"/>
    </source>
</evidence>
<feature type="chain" id="PRO_5043495778" evidence="1">
    <location>
        <begin position="22"/>
        <end position="94"/>
    </location>
</feature>
<evidence type="ECO:0000313" key="2">
    <source>
        <dbReference type="EMBL" id="GMT03476.1"/>
    </source>
</evidence>
<dbReference type="Proteomes" id="UP001432027">
    <property type="component" value="Unassembled WGS sequence"/>
</dbReference>
<name>A0AAV5U9B5_9BILA</name>
<keyword evidence="3" id="KW-1185">Reference proteome</keyword>
<dbReference type="AlphaFoldDB" id="A0AAV5U9B5"/>
<gene>
    <name evidence="2" type="ORF">PENTCL1PPCAC_25650</name>
</gene>
<feature type="non-terminal residue" evidence="2">
    <location>
        <position position="1"/>
    </location>
</feature>
<dbReference type="EMBL" id="BTSX01000006">
    <property type="protein sequence ID" value="GMT03476.1"/>
    <property type="molecule type" value="Genomic_DNA"/>
</dbReference>
<organism evidence="2 3">
    <name type="scientific">Pristionchus entomophagus</name>
    <dbReference type="NCBI Taxonomy" id="358040"/>
    <lineage>
        <taxon>Eukaryota</taxon>
        <taxon>Metazoa</taxon>
        <taxon>Ecdysozoa</taxon>
        <taxon>Nematoda</taxon>
        <taxon>Chromadorea</taxon>
        <taxon>Rhabditida</taxon>
        <taxon>Rhabditina</taxon>
        <taxon>Diplogasteromorpha</taxon>
        <taxon>Diplogasteroidea</taxon>
        <taxon>Neodiplogasteridae</taxon>
        <taxon>Pristionchus</taxon>
    </lineage>
</organism>
<accession>A0AAV5U9B5</accession>
<keyword evidence="1" id="KW-0732">Signal</keyword>
<feature type="signal peptide" evidence="1">
    <location>
        <begin position="1"/>
        <end position="21"/>
    </location>
</feature>
<proteinExistence type="predicted"/>
<sequence length="94" mass="10627">SLISFWIMLLVLLVDLSSVSSTASSDAIDSYHDDDVTRAALSHYIFKRRLGVRLPNILRISDHPMTKRRLGVRLPNILFQRDGSVVAKKADDDF</sequence>
<protein>
    <submittedName>
        <fullName evidence="2">Uncharacterized protein</fullName>
    </submittedName>
</protein>
<comment type="caution">
    <text evidence="2">The sequence shown here is derived from an EMBL/GenBank/DDBJ whole genome shotgun (WGS) entry which is preliminary data.</text>
</comment>
<reference evidence="2" key="1">
    <citation type="submission" date="2023-10" db="EMBL/GenBank/DDBJ databases">
        <title>Genome assembly of Pristionchus species.</title>
        <authorList>
            <person name="Yoshida K."/>
            <person name="Sommer R.J."/>
        </authorList>
    </citation>
    <scope>NUCLEOTIDE SEQUENCE</scope>
    <source>
        <strain evidence="2">RS0144</strain>
    </source>
</reference>